<feature type="compositionally biased region" description="Polar residues" evidence="15">
    <location>
        <begin position="145"/>
        <end position="165"/>
    </location>
</feature>
<feature type="compositionally biased region" description="Polar residues" evidence="15">
    <location>
        <begin position="47"/>
        <end position="69"/>
    </location>
</feature>
<dbReference type="GO" id="GO:0005634">
    <property type="term" value="C:nucleus"/>
    <property type="evidence" value="ECO:0007669"/>
    <property type="project" value="UniProtKB-SubCell"/>
</dbReference>
<keyword evidence="12" id="KW-0804">Transcription</keyword>
<feature type="compositionally biased region" description="Basic residues" evidence="15">
    <location>
        <begin position="408"/>
        <end position="421"/>
    </location>
</feature>
<dbReference type="FunFam" id="3.30.160.60:FF:000237">
    <property type="entry name" value="Krueppel-like factor 2"/>
    <property type="match status" value="1"/>
</dbReference>
<evidence type="ECO:0000256" key="2">
    <source>
        <dbReference type="ARBA" id="ARBA00006991"/>
    </source>
</evidence>
<keyword evidence="13" id="KW-0539">Nucleus</keyword>
<keyword evidence="18" id="KW-1185">Reference proteome</keyword>
<keyword evidence="5" id="KW-0677">Repeat</keyword>
<gene>
    <name evidence="17" type="ORF">AFUS01_LOCUS7190</name>
</gene>
<dbReference type="PROSITE" id="PS00028">
    <property type="entry name" value="ZINC_FINGER_C2H2_1"/>
    <property type="match status" value="3"/>
</dbReference>
<evidence type="ECO:0000256" key="9">
    <source>
        <dbReference type="ARBA" id="ARBA00023015"/>
    </source>
</evidence>
<feature type="compositionally biased region" description="Low complexity" evidence="15">
    <location>
        <begin position="14"/>
        <end position="38"/>
    </location>
</feature>
<dbReference type="PROSITE" id="PS50157">
    <property type="entry name" value="ZINC_FINGER_C2H2_2"/>
    <property type="match status" value="3"/>
</dbReference>
<dbReference type="FunFam" id="3.30.160.60:FF:000018">
    <property type="entry name" value="Krueppel-like factor 15"/>
    <property type="match status" value="1"/>
</dbReference>
<evidence type="ECO:0000256" key="7">
    <source>
        <dbReference type="ARBA" id="ARBA00022833"/>
    </source>
</evidence>
<keyword evidence="6 14" id="KW-0863">Zinc-finger</keyword>
<keyword evidence="11" id="KW-0010">Activator</keyword>
<feature type="region of interest" description="Disordered" evidence="15">
    <location>
        <begin position="126"/>
        <end position="184"/>
    </location>
</feature>
<evidence type="ECO:0000256" key="12">
    <source>
        <dbReference type="ARBA" id="ARBA00023163"/>
    </source>
</evidence>
<evidence type="ECO:0000256" key="4">
    <source>
        <dbReference type="ARBA" id="ARBA00022723"/>
    </source>
</evidence>
<protein>
    <recommendedName>
        <fullName evidence="16">C2H2-type domain-containing protein</fullName>
    </recommendedName>
</protein>
<dbReference type="GO" id="GO:0045893">
    <property type="term" value="P:positive regulation of DNA-templated transcription"/>
    <property type="evidence" value="ECO:0007669"/>
    <property type="project" value="UniProtKB-ARBA"/>
</dbReference>
<evidence type="ECO:0000256" key="13">
    <source>
        <dbReference type="ARBA" id="ARBA00023242"/>
    </source>
</evidence>
<accession>A0A8J2NLS5</accession>
<evidence type="ECO:0000313" key="18">
    <source>
        <dbReference type="Proteomes" id="UP000708208"/>
    </source>
</evidence>
<organism evidence="17 18">
    <name type="scientific">Allacma fusca</name>
    <dbReference type="NCBI Taxonomy" id="39272"/>
    <lineage>
        <taxon>Eukaryota</taxon>
        <taxon>Metazoa</taxon>
        <taxon>Ecdysozoa</taxon>
        <taxon>Arthropoda</taxon>
        <taxon>Hexapoda</taxon>
        <taxon>Collembola</taxon>
        <taxon>Symphypleona</taxon>
        <taxon>Sminthuridae</taxon>
        <taxon>Allacma</taxon>
    </lineage>
</organism>
<evidence type="ECO:0000256" key="10">
    <source>
        <dbReference type="ARBA" id="ARBA00023125"/>
    </source>
</evidence>
<dbReference type="PANTHER" id="PTHR23235:SF158">
    <property type="entry name" value="C2H2-TYPE DOMAIN-CONTAINING PROTEIN"/>
    <property type="match status" value="1"/>
</dbReference>
<dbReference type="OrthoDB" id="4748970at2759"/>
<comment type="subcellular location">
    <subcellularLocation>
        <location evidence="1">Nucleus</location>
    </subcellularLocation>
</comment>
<feature type="compositionally biased region" description="Polar residues" evidence="15">
    <location>
        <begin position="359"/>
        <end position="386"/>
    </location>
</feature>
<keyword evidence="3" id="KW-0597">Phosphoprotein</keyword>
<evidence type="ECO:0000256" key="3">
    <source>
        <dbReference type="ARBA" id="ARBA00022553"/>
    </source>
</evidence>
<keyword evidence="10" id="KW-0238">DNA-binding</keyword>
<sequence>MWQDIESVLLGEASSDTSGGLLSDPSSPTGSSISSTSTRRCSESPLAGQSVSSMSPSEATPYHQMQSVSPAPDCYRSNMIVDLVPASPNTIAFNTPEDYVDLDLLINRAAEDLSFFPPSATSSLTPLVNSHTHSHQQSHTPSHAVSLSQHPLNASMSLANSTASSRDVVRQGGNDLQCDQQHHPPRLETILSPMSRSSLLGSSSHLEHFDAIMTVIPNNSYTNGQMSPPASPETSSSNSGSLAISPIRNGILNGSHALVSNDGVGDVNSDPGISLTLLTSSSSASSNSSLLSNGLSPVHGNQSTVVLPSISTLGVQCGVAGKNSASISLYHTSTSPVTAVPIQLKVMTPPSSPNLVDLLTSSGTSNGPSSLQNQTSSINLQNQSQHPALVPPPSSRGSHGNNSDPSKCKRPRRGWGRKKVTTHTCSHPGCNKTYTKSSHLKAHLRTHTGEKPYQCNWKGCGWKFARSDELTRHYRKHTGDRPFHCRLCDRAFSRSDHLSLHMKRHVSV</sequence>
<feature type="domain" description="C2H2-type" evidence="16">
    <location>
        <begin position="423"/>
        <end position="452"/>
    </location>
</feature>
<keyword evidence="7" id="KW-0862">Zinc</keyword>
<dbReference type="EMBL" id="CAJVCH010048303">
    <property type="protein sequence ID" value="CAG7717751.1"/>
    <property type="molecule type" value="Genomic_DNA"/>
</dbReference>
<reference evidence="17" key="1">
    <citation type="submission" date="2021-06" db="EMBL/GenBank/DDBJ databases">
        <authorList>
            <person name="Hodson N. C."/>
            <person name="Mongue J. A."/>
            <person name="Jaron S. K."/>
        </authorList>
    </citation>
    <scope>NUCLEOTIDE SEQUENCE</scope>
</reference>
<dbReference type="Pfam" id="PF00096">
    <property type="entry name" value="zf-C2H2"/>
    <property type="match status" value="3"/>
</dbReference>
<dbReference type="InterPro" id="IPR013087">
    <property type="entry name" value="Znf_C2H2_type"/>
</dbReference>
<dbReference type="GO" id="GO:0000978">
    <property type="term" value="F:RNA polymerase II cis-regulatory region sequence-specific DNA binding"/>
    <property type="evidence" value="ECO:0007669"/>
    <property type="project" value="TreeGrafter"/>
</dbReference>
<evidence type="ECO:0000256" key="8">
    <source>
        <dbReference type="ARBA" id="ARBA00022843"/>
    </source>
</evidence>
<name>A0A8J2NLS5_9HEXA</name>
<feature type="region of interest" description="Disordered" evidence="15">
    <location>
        <begin position="220"/>
        <end position="242"/>
    </location>
</feature>
<evidence type="ECO:0000256" key="5">
    <source>
        <dbReference type="ARBA" id="ARBA00022737"/>
    </source>
</evidence>
<dbReference type="PANTHER" id="PTHR23235">
    <property type="entry name" value="KRUEPPEL-LIKE TRANSCRIPTION FACTOR"/>
    <property type="match status" value="1"/>
</dbReference>
<evidence type="ECO:0000256" key="1">
    <source>
        <dbReference type="ARBA" id="ARBA00004123"/>
    </source>
</evidence>
<evidence type="ECO:0000256" key="14">
    <source>
        <dbReference type="PROSITE-ProRule" id="PRU00042"/>
    </source>
</evidence>
<dbReference type="GO" id="GO:0000981">
    <property type="term" value="F:DNA-binding transcription factor activity, RNA polymerase II-specific"/>
    <property type="evidence" value="ECO:0007669"/>
    <property type="project" value="TreeGrafter"/>
</dbReference>
<feature type="region of interest" description="Disordered" evidence="15">
    <location>
        <begin position="1"/>
        <end position="69"/>
    </location>
</feature>
<comment type="caution">
    <text evidence="17">The sequence shown here is derived from an EMBL/GenBank/DDBJ whole genome shotgun (WGS) entry which is preliminary data.</text>
</comment>
<feature type="domain" description="C2H2-type" evidence="16">
    <location>
        <begin position="453"/>
        <end position="482"/>
    </location>
</feature>
<keyword evidence="8" id="KW-0832">Ubl conjugation</keyword>
<keyword evidence="9" id="KW-0805">Transcription regulation</keyword>
<feature type="domain" description="C2H2-type" evidence="16">
    <location>
        <begin position="483"/>
        <end position="508"/>
    </location>
</feature>
<dbReference type="Proteomes" id="UP000708208">
    <property type="component" value="Unassembled WGS sequence"/>
</dbReference>
<evidence type="ECO:0000256" key="11">
    <source>
        <dbReference type="ARBA" id="ARBA00023159"/>
    </source>
</evidence>
<dbReference type="SMART" id="SM00355">
    <property type="entry name" value="ZnF_C2H2"/>
    <property type="match status" value="3"/>
</dbReference>
<feature type="compositionally biased region" description="Polar residues" evidence="15">
    <location>
        <begin position="395"/>
        <end position="405"/>
    </location>
</feature>
<dbReference type="FunFam" id="3.30.160.60:FF:000736">
    <property type="entry name" value="Zinc finger protein 423"/>
    <property type="match status" value="1"/>
</dbReference>
<keyword evidence="4" id="KW-0479">Metal-binding</keyword>
<evidence type="ECO:0000256" key="15">
    <source>
        <dbReference type="SAM" id="MobiDB-lite"/>
    </source>
</evidence>
<dbReference type="AlphaFoldDB" id="A0A8J2NLS5"/>
<evidence type="ECO:0000256" key="6">
    <source>
        <dbReference type="ARBA" id="ARBA00022771"/>
    </source>
</evidence>
<evidence type="ECO:0000259" key="16">
    <source>
        <dbReference type="PROSITE" id="PS50157"/>
    </source>
</evidence>
<dbReference type="GO" id="GO:0008270">
    <property type="term" value="F:zinc ion binding"/>
    <property type="evidence" value="ECO:0007669"/>
    <property type="project" value="UniProtKB-KW"/>
</dbReference>
<comment type="similarity">
    <text evidence="2">Belongs to the krueppel C2H2-type zinc-finger protein family.</text>
</comment>
<proteinExistence type="inferred from homology"/>
<feature type="region of interest" description="Disordered" evidence="15">
    <location>
        <begin position="355"/>
        <end position="422"/>
    </location>
</feature>
<evidence type="ECO:0000313" key="17">
    <source>
        <dbReference type="EMBL" id="CAG7717751.1"/>
    </source>
</evidence>